<accession>A0AAV7HBN9</accession>
<evidence type="ECO:0000313" key="2">
    <source>
        <dbReference type="Proteomes" id="UP000775213"/>
    </source>
</evidence>
<name>A0AAV7HBN9_DENCH</name>
<protein>
    <submittedName>
        <fullName evidence="1">Uncharacterized protein</fullName>
    </submittedName>
</protein>
<dbReference type="EMBL" id="JAGFBR010000006">
    <property type="protein sequence ID" value="KAH0464978.1"/>
    <property type="molecule type" value="Genomic_DNA"/>
</dbReference>
<comment type="caution">
    <text evidence="1">The sequence shown here is derived from an EMBL/GenBank/DDBJ whole genome shotgun (WGS) entry which is preliminary data.</text>
</comment>
<sequence>MDIVNASTNPSDKDAKKSFLLQPTQKDILCSSHSILRKIAVCLFCDPWLQGRSILDIYANDVNLSANMSKTTISSFVNNGNWCISNSWPMMLKEKITAVVI</sequence>
<evidence type="ECO:0000313" key="1">
    <source>
        <dbReference type="EMBL" id="KAH0464978.1"/>
    </source>
</evidence>
<organism evidence="1 2">
    <name type="scientific">Dendrobium chrysotoxum</name>
    <name type="common">Orchid</name>
    <dbReference type="NCBI Taxonomy" id="161865"/>
    <lineage>
        <taxon>Eukaryota</taxon>
        <taxon>Viridiplantae</taxon>
        <taxon>Streptophyta</taxon>
        <taxon>Embryophyta</taxon>
        <taxon>Tracheophyta</taxon>
        <taxon>Spermatophyta</taxon>
        <taxon>Magnoliopsida</taxon>
        <taxon>Liliopsida</taxon>
        <taxon>Asparagales</taxon>
        <taxon>Orchidaceae</taxon>
        <taxon>Epidendroideae</taxon>
        <taxon>Malaxideae</taxon>
        <taxon>Dendrobiinae</taxon>
        <taxon>Dendrobium</taxon>
    </lineage>
</organism>
<gene>
    <name evidence="1" type="ORF">IEQ34_005081</name>
</gene>
<keyword evidence="2" id="KW-1185">Reference proteome</keyword>
<proteinExistence type="predicted"/>
<dbReference type="AlphaFoldDB" id="A0AAV7HBN9"/>
<dbReference type="Proteomes" id="UP000775213">
    <property type="component" value="Unassembled WGS sequence"/>
</dbReference>
<reference evidence="1 2" key="1">
    <citation type="journal article" date="2021" name="Hortic Res">
        <title>Chromosome-scale assembly of the Dendrobium chrysotoxum genome enhances the understanding of orchid evolution.</title>
        <authorList>
            <person name="Zhang Y."/>
            <person name="Zhang G.Q."/>
            <person name="Zhang D."/>
            <person name="Liu X.D."/>
            <person name="Xu X.Y."/>
            <person name="Sun W.H."/>
            <person name="Yu X."/>
            <person name="Zhu X."/>
            <person name="Wang Z.W."/>
            <person name="Zhao X."/>
            <person name="Zhong W.Y."/>
            <person name="Chen H."/>
            <person name="Yin W.L."/>
            <person name="Huang T."/>
            <person name="Niu S.C."/>
            <person name="Liu Z.J."/>
        </authorList>
    </citation>
    <scope>NUCLEOTIDE SEQUENCE [LARGE SCALE GENOMIC DNA]</scope>
    <source>
        <strain evidence="1">Lindl</strain>
    </source>
</reference>